<dbReference type="NCBIfam" id="TIGR00305">
    <property type="entry name" value="putative toxin-antitoxin system toxin component, PIN family"/>
    <property type="match status" value="1"/>
</dbReference>
<dbReference type="Pfam" id="PF13470">
    <property type="entry name" value="PIN_3"/>
    <property type="match status" value="1"/>
</dbReference>
<dbReference type="PANTHER" id="PTHR34610">
    <property type="entry name" value="SSL7007 PROTEIN"/>
    <property type="match status" value="1"/>
</dbReference>
<dbReference type="InterPro" id="IPR002716">
    <property type="entry name" value="PIN_dom"/>
</dbReference>
<feature type="domain" description="PIN" evidence="1">
    <location>
        <begin position="2"/>
        <end position="114"/>
    </location>
</feature>
<proteinExistence type="predicted"/>
<organism evidence="2 3">
    <name type="scientific">Candidatus Thiodictyon syntrophicum</name>
    <dbReference type="NCBI Taxonomy" id="1166950"/>
    <lineage>
        <taxon>Bacteria</taxon>
        <taxon>Pseudomonadati</taxon>
        <taxon>Pseudomonadota</taxon>
        <taxon>Gammaproteobacteria</taxon>
        <taxon>Chromatiales</taxon>
        <taxon>Chromatiaceae</taxon>
        <taxon>Thiodictyon</taxon>
    </lineage>
</organism>
<dbReference type="SUPFAM" id="SSF88723">
    <property type="entry name" value="PIN domain-like"/>
    <property type="match status" value="1"/>
</dbReference>
<dbReference type="InterPro" id="IPR002850">
    <property type="entry name" value="PIN_toxin-like"/>
</dbReference>
<dbReference type="RefSeq" id="WP_100918172.1">
    <property type="nucleotide sequence ID" value="NZ_CP020370.1"/>
</dbReference>
<accession>A0A2K8U460</accession>
<dbReference type="OrthoDB" id="271187at2"/>
<dbReference type="KEGG" id="tsy:THSYN_04995"/>
<gene>
    <name evidence="2" type="ORF">THSYN_04995</name>
</gene>
<dbReference type="AlphaFoldDB" id="A0A2K8U460"/>
<dbReference type="Proteomes" id="UP000232638">
    <property type="component" value="Chromosome"/>
</dbReference>
<keyword evidence="3" id="KW-1185">Reference proteome</keyword>
<sequence>MRIVLDTSVLVAAARSRQGASYALVSSIPSPRFEICLSVSLYLEWQAVLTRPQHLPPGMTSGDAMGLLRYLAAQAHLQDIHFLWRPCLRDPDDDMVLELAVAARCPYIVTHNIADFRNAANFGVAPIRPGDFLHLLRSAS</sequence>
<dbReference type="PANTHER" id="PTHR34610:SF3">
    <property type="entry name" value="SSL7007 PROTEIN"/>
    <property type="match status" value="1"/>
</dbReference>
<evidence type="ECO:0000313" key="2">
    <source>
        <dbReference type="EMBL" id="AUB80373.1"/>
    </source>
</evidence>
<protein>
    <submittedName>
        <fullName evidence="2">Putative toxin-antitoxin system toxin component, PIN family</fullName>
    </submittedName>
</protein>
<name>A0A2K8U460_9GAMM</name>
<reference evidence="2 3" key="1">
    <citation type="submission" date="2017-03" db="EMBL/GenBank/DDBJ databases">
        <title>Complete genome sequence of Candidatus 'Thiodictyon syntrophicum' sp. nov. strain Cad16T, a photolithoautotroph purple sulfur bacterium isolated from an alpine meromictic lake.</title>
        <authorList>
            <person name="Luedin S.M."/>
            <person name="Pothier J.F."/>
            <person name="Danza F."/>
            <person name="Storelli N."/>
            <person name="Wittwer M."/>
            <person name="Tonolla M."/>
        </authorList>
    </citation>
    <scope>NUCLEOTIDE SEQUENCE [LARGE SCALE GENOMIC DNA]</scope>
    <source>
        <strain evidence="2 3">Cad16T</strain>
    </source>
</reference>
<evidence type="ECO:0000259" key="1">
    <source>
        <dbReference type="Pfam" id="PF13470"/>
    </source>
</evidence>
<dbReference type="InterPro" id="IPR029060">
    <property type="entry name" value="PIN-like_dom_sf"/>
</dbReference>
<evidence type="ECO:0000313" key="3">
    <source>
        <dbReference type="Proteomes" id="UP000232638"/>
    </source>
</evidence>
<dbReference type="EMBL" id="CP020370">
    <property type="protein sequence ID" value="AUB80373.1"/>
    <property type="molecule type" value="Genomic_DNA"/>
</dbReference>